<dbReference type="AlphaFoldDB" id="A0A9D1MKU1"/>
<comment type="caution">
    <text evidence="1">The sequence shown here is derived from an EMBL/GenBank/DDBJ whole genome shotgun (WGS) entry which is preliminary data.</text>
</comment>
<dbReference type="InterPro" id="IPR043740">
    <property type="entry name" value="DUF5685"/>
</dbReference>
<dbReference type="Proteomes" id="UP000824110">
    <property type="component" value="Unassembled WGS sequence"/>
</dbReference>
<dbReference type="Pfam" id="PF18937">
    <property type="entry name" value="DUF5685"/>
    <property type="match status" value="1"/>
</dbReference>
<accession>A0A9D1MKU1</accession>
<evidence type="ECO:0000313" key="1">
    <source>
        <dbReference type="EMBL" id="HIU61874.1"/>
    </source>
</evidence>
<reference evidence="1" key="1">
    <citation type="submission" date="2020-10" db="EMBL/GenBank/DDBJ databases">
        <authorList>
            <person name="Gilroy R."/>
        </authorList>
    </citation>
    <scope>NUCLEOTIDE SEQUENCE</scope>
    <source>
        <strain evidence="1">CHK195-12923</strain>
    </source>
</reference>
<dbReference type="EMBL" id="DVNE01000042">
    <property type="protein sequence ID" value="HIU61874.1"/>
    <property type="molecule type" value="Genomic_DNA"/>
</dbReference>
<proteinExistence type="predicted"/>
<evidence type="ECO:0000313" key="2">
    <source>
        <dbReference type="Proteomes" id="UP000824110"/>
    </source>
</evidence>
<gene>
    <name evidence="1" type="ORF">IAB69_04425</name>
</gene>
<reference evidence="1" key="2">
    <citation type="journal article" date="2021" name="PeerJ">
        <title>Extensive microbial diversity within the chicken gut microbiome revealed by metagenomics and culture.</title>
        <authorList>
            <person name="Gilroy R."/>
            <person name="Ravi A."/>
            <person name="Getino M."/>
            <person name="Pursley I."/>
            <person name="Horton D.L."/>
            <person name="Alikhan N.F."/>
            <person name="Baker D."/>
            <person name="Gharbi K."/>
            <person name="Hall N."/>
            <person name="Watson M."/>
            <person name="Adriaenssens E.M."/>
            <person name="Foster-Nyarko E."/>
            <person name="Jarju S."/>
            <person name="Secka A."/>
            <person name="Antonio M."/>
            <person name="Oren A."/>
            <person name="Chaudhuri R.R."/>
            <person name="La Ragione R."/>
            <person name="Hildebrand F."/>
            <person name="Pallen M.J."/>
        </authorList>
    </citation>
    <scope>NUCLEOTIDE SEQUENCE</scope>
    <source>
        <strain evidence="1">CHK195-12923</strain>
    </source>
</reference>
<name>A0A9D1MKU1_9FIRM</name>
<sequence>MFGYIGPDRPYLFIKDETLYKALYCGVCRSISAECGQLARTALTYDIAFMSALMHNIMGKDVKIVKRRCPLHPIVRRPMTERDEVTRLLACVNTALAYQKFSDDKADGEARGVLRFLYSKGYKRALKKHPRVISIIEEGMAAQAALEKDGCAIIDMACEPSAVMMQKLSEYVLGEYATEHTSALMYAIGKWIYLADALDDYDKDVKKGRYNVLHIAYGAKTRAEAVKKQESELIFIFDSLFADMRYRLANIKFYFNHDLTDNIILRGIPLKTRELVYGAAACGRTEKKNEEVQS</sequence>
<organism evidence="1 2">
    <name type="scientific">Candidatus Coproplasma excrementigallinarum</name>
    <dbReference type="NCBI Taxonomy" id="2840747"/>
    <lineage>
        <taxon>Bacteria</taxon>
        <taxon>Bacillati</taxon>
        <taxon>Bacillota</taxon>
        <taxon>Clostridia</taxon>
        <taxon>Eubacteriales</taxon>
        <taxon>Candidatus Coproplasma</taxon>
    </lineage>
</organism>
<protein>
    <submittedName>
        <fullName evidence="1">Uncharacterized protein</fullName>
    </submittedName>
</protein>